<evidence type="ECO:0000313" key="2">
    <source>
        <dbReference type="Proteomes" id="UP000886501"/>
    </source>
</evidence>
<reference evidence="1" key="1">
    <citation type="submission" date="2019-10" db="EMBL/GenBank/DDBJ databases">
        <authorList>
            <consortium name="DOE Joint Genome Institute"/>
            <person name="Kuo A."/>
            <person name="Miyauchi S."/>
            <person name="Kiss E."/>
            <person name="Drula E."/>
            <person name="Kohler A."/>
            <person name="Sanchez-Garcia M."/>
            <person name="Andreopoulos B."/>
            <person name="Barry K.W."/>
            <person name="Bonito G."/>
            <person name="Buee M."/>
            <person name="Carver A."/>
            <person name="Chen C."/>
            <person name="Cichocki N."/>
            <person name="Clum A."/>
            <person name="Culley D."/>
            <person name="Crous P.W."/>
            <person name="Fauchery L."/>
            <person name="Girlanda M."/>
            <person name="Hayes R."/>
            <person name="Keri Z."/>
            <person name="Labutti K."/>
            <person name="Lipzen A."/>
            <person name="Lombard V."/>
            <person name="Magnuson J."/>
            <person name="Maillard F."/>
            <person name="Morin E."/>
            <person name="Murat C."/>
            <person name="Nolan M."/>
            <person name="Ohm R."/>
            <person name="Pangilinan J."/>
            <person name="Pereira M."/>
            <person name="Perotto S."/>
            <person name="Peter M."/>
            <person name="Riley R."/>
            <person name="Sitrit Y."/>
            <person name="Stielow B."/>
            <person name="Szollosi G."/>
            <person name="Zifcakova L."/>
            <person name="Stursova M."/>
            <person name="Spatafora J.W."/>
            <person name="Tedersoo L."/>
            <person name="Vaario L.-M."/>
            <person name="Yamada A."/>
            <person name="Yan M."/>
            <person name="Wang P."/>
            <person name="Xu J."/>
            <person name="Bruns T."/>
            <person name="Baldrian P."/>
            <person name="Vilgalys R."/>
            <person name="Henrissat B."/>
            <person name="Grigoriev I.V."/>
            <person name="Hibbett D."/>
            <person name="Nagy L.G."/>
            <person name="Martin F.M."/>
        </authorList>
    </citation>
    <scope>NUCLEOTIDE SEQUENCE</scope>
    <source>
        <strain evidence="1">P2</strain>
    </source>
</reference>
<protein>
    <submittedName>
        <fullName evidence="1">Uncharacterized protein</fullName>
    </submittedName>
</protein>
<evidence type="ECO:0000313" key="1">
    <source>
        <dbReference type="EMBL" id="KAF9641904.1"/>
    </source>
</evidence>
<dbReference type="Proteomes" id="UP000886501">
    <property type="component" value="Unassembled WGS sequence"/>
</dbReference>
<organism evidence="1 2">
    <name type="scientific">Thelephora ganbajun</name>
    <name type="common">Ganba fungus</name>
    <dbReference type="NCBI Taxonomy" id="370292"/>
    <lineage>
        <taxon>Eukaryota</taxon>
        <taxon>Fungi</taxon>
        <taxon>Dikarya</taxon>
        <taxon>Basidiomycota</taxon>
        <taxon>Agaricomycotina</taxon>
        <taxon>Agaricomycetes</taxon>
        <taxon>Thelephorales</taxon>
        <taxon>Thelephoraceae</taxon>
        <taxon>Thelephora</taxon>
    </lineage>
</organism>
<comment type="caution">
    <text evidence="1">The sequence shown here is derived from an EMBL/GenBank/DDBJ whole genome shotgun (WGS) entry which is preliminary data.</text>
</comment>
<keyword evidence="2" id="KW-1185">Reference proteome</keyword>
<dbReference type="EMBL" id="MU118955">
    <property type="protein sequence ID" value="KAF9641904.1"/>
    <property type="molecule type" value="Genomic_DNA"/>
</dbReference>
<proteinExistence type="predicted"/>
<sequence>MLTEEIALTNDMVGAVSITMRGTVARVAELEETIHGLETIVQRLKHSHESLWIYMEMELANRDLTIGLLRAHVNTMAVRIVQFLGE</sequence>
<name>A0ACB6YWS5_THEGA</name>
<gene>
    <name evidence="1" type="ORF">BDM02DRAFT_3194301</name>
</gene>
<accession>A0ACB6YWS5</accession>
<reference evidence="1" key="2">
    <citation type="journal article" date="2020" name="Nat. Commun.">
        <title>Large-scale genome sequencing of mycorrhizal fungi provides insights into the early evolution of symbiotic traits.</title>
        <authorList>
            <person name="Miyauchi S."/>
            <person name="Kiss E."/>
            <person name="Kuo A."/>
            <person name="Drula E."/>
            <person name="Kohler A."/>
            <person name="Sanchez-Garcia M."/>
            <person name="Morin E."/>
            <person name="Andreopoulos B."/>
            <person name="Barry K.W."/>
            <person name="Bonito G."/>
            <person name="Buee M."/>
            <person name="Carver A."/>
            <person name="Chen C."/>
            <person name="Cichocki N."/>
            <person name="Clum A."/>
            <person name="Culley D."/>
            <person name="Crous P.W."/>
            <person name="Fauchery L."/>
            <person name="Girlanda M."/>
            <person name="Hayes R.D."/>
            <person name="Keri Z."/>
            <person name="LaButti K."/>
            <person name="Lipzen A."/>
            <person name="Lombard V."/>
            <person name="Magnuson J."/>
            <person name="Maillard F."/>
            <person name="Murat C."/>
            <person name="Nolan M."/>
            <person name="Ohm R.A."/>
            <person name="Pangilinan J."/>
            <person name="Pereira M.F."/>
            <person name="Perotto S."/>
            <person name="Peter M."/>
            <person name="Pfister S."/>
            <person name="Riley R."/>
            <person name="Sitrit Y."/>
            <person name="Stielow J.B."/>
            <person name="Szollosi G."/>
            <person name="Zifcakova L."/>
            <person name="Stursova M."/>
            <person name="Spatafora J.W."/>
            <person name="Tedersoo L."/>
            <person name="Vaario L.M."/>
            <person name="Yamada A."/>
            <person name="Yan M."/>
            <person name="Wang P."/>
            <person name="Xu J."/>
            <person name="Bruns T."/>
            <person name="Baldrian P."/>
            <person name="Vilgalys R."/>
            <person name="Dunand C."/>
            <person name="Henrissat B."/>
            <person name="Grigoriev I.V."/>
            <person name="Hibbett D."/>
            <person name="Nagy L.G."/>
            <person name="Martin F.M."/>
        </authorList>
    </citation>
    <scope>NUCLEOTIDE SEQUENCE</scope>
    <source>
        <strain evidence="1">P2</strain>
    </source>
</reference>